<dbReference type="InterPro" id="IPR028082">
    <property type="entry name" value="Peripla_BP_I"/>
</dbReference>
<dbReference type="Gene3D" id="3.40.50.2300">
    <property type="match status" value="2"/>
</dbReference>
<evidence type="ECO:0000256" key="3">
    <source>
        <dbReference type="ARBA" id="ARBA00023163"/>
    </source>
</evidence>
<dbReference type="CDD" id="cd01392">
    <property type="entry name" value="HTH_LacI"/>
    <property type="match status" value="1"/>
</dbReference>
<dbReference type="AlphaFoldDB" id="A0A3M8LP38"/>
<comment type="caution">
    <text evidence="5">The sequence shown here is derived from an EMBL/GenBank/DDBJ whole genome shotgun (WGS) entry which is preliminary data.</text>
</comment>
<dbReference type="Pfam" id="PF00356">
    <property type="entry name" value="LacI"/>
    <property type="match status" value="1"/>
</dbReference>
<dbReference type="PROSITE" id="PS50932">
    <property type="entry name" value="HTH_LACI_2"/>
    <property type="match status" value="1"/>
</dbReference>
<dbReference type="CDD" id="cd06267">
    <property type="entry name" value="PBP1_LacI_sugar_binding-like"/>
    <property type="match status" value="1"/>
</dbReference>
<evidence type="ECO:0000256" key="2">
    <source>
        <dbReference type="ARBA" id="ARBA00023125"/>
    </source>
</evidence>
<proteinExistence type="predicted"/>
<dbReference type="Gene3D" id="1.10.260.40">
    <property type="entry name" value="lambda repressor-like DNA-binding domains"/>
    <property type="match status" value="1"/>
</dbReference>
<gene>
    <name evidence="5" type="ORF">EEJ31_00290</name>
</gene>
<dbReference type="InterPro" id="IPR010982">
    <property type="entry name" value="Lambda_DNA-bd_dom_sf"/>
</dbReference>
<dbReference type="RefSeq" id="WP_123044292.1">
    <property type="nucleotide sequence ID" value="NZ_RDSR01000001.1"/>
</dbReference>
<dbReference type="SMART" id="SM00354">
    <property type="entry name" value="HTH_LACI"/>
    <property type="match status" value="1"/>
</dbReference>
<evidence type="ECO:0000256" key="1">
    <source>
        <dbReference type="ARBA" id="ARBA00023015"/>
    </source>
</evidence>
<reference evidence="5 6" key="1">
    <citation type="submission" date="2018-11" db="EMBL/GenBank/DDBJ databases">
        <title>Cryobacterium sp. nov., isolated from rhizosphere soil of lettuce.</title>
        <authorList>
            <person name="Wang Y."/>
        </authorList>
    </citation>
    <scope>NUCLEOTIDE SEQUENCE [LARGE SCALE GENOMIC DNA]</scope>
    <source>
        <strain evidence="5 6">NEAU-85</strain>
    </source>
</reference>
<feature type="domain" description="HTH lacI-type" evidence="4">
    <location>
        <begin position="4"/>
        <end position="58"/>
    </location>
</feature>
<dbReference type="Proteomes" id="UP000279859">
    <property type="component" value="Unassembled WGS sequence"/>
</dbReference>
<dbReference type="GO" id="GO:0000976">
    <property type="term" value="F:transcription cis-regulatory region binding"/>
    <property type="evidence" value="ECO:0007669"/>
    <property type="project" value="TreeGrafter"/>
</dbReference>
<dbReference type="PANTHER" id="PTHR30146:SF109">
    <property type="entry name" value="HTH-TYPE TRANSCRIPTIONAL REGULATOR GALS"/>
    <property type="match status" value="1"/>
</dbReference>
<keyword evidence="3" id="KW-0804">Transcription</keyword>
<evidence type="ECO:0000313" key="6">
    <source>
        <dbReference type="Proteomes" id="UP000279859"/>
    </source>
</evidence>
<dbReference type="EMBL" id="RDSR01000001">
    <property type="protein sequence ID" value="RNE67260.1"/>
    <property type="molecule type" value="Genomic_DNA"/>
</dbReference>
<dbReference type="InterPro" id="IPR000843">
    <property type="entry name" value="HTH_LacI"/>
</dbReference>
<name>A0A3M8LP38_9MICO</name>
<dbReference type="SUPFAM" id="SSF53822">
    <property type="entry name" value="Periplasmic binding protein-like I"/>
    <property type="match status" value="1"/>
</dbReference>
<dbReference type="PROSITE" id="PS00356">
    <property type="entry name" value="HTH_LACI_1"/>
    <property type="match status" value="1"/>
</dbReference>
<keyword evidence="6" id="KW-1185">Reference proteome</keyword>
<keyword evidence="1" id="KW-0805">Transcription regulation</keyword>
<dbReference type="Pfam" id="PF13377">
    <property type="entry name" value="Peripla_BP_3"/>
    <property type="match status" value="1"/>
</dbReference>
<protein>
    <submittedName>
        <fullName evidence="5">LacI family transcriptional regulator</fullName>
    </submittedName>
</protein>
<dbReference type="InterPro" id="IPR046335">
    <property type="entry name" value="LacI/GalR-like_sensor"/>
</dbReference>
<dbReference type="SUPFAM" id="SSF47413">
    <property type="entry name" value="lambda repressor-like DNA-binding domains"/>
    <property type="match status" value="1"/>
</dbReference>
<evidence type="ECO:0000313" key="5">
    <source>
        <dbReference type="EMBL" id="RNE67260.1"/>
    </source>
</evidence>
<dbReference type="PANTHER" id="PTHR30146">
    <property type="entry name" value="LACI-RELATED TRANSCRIPTIONAL REPRESSOR"/>
    <property type="match status" value="1"/>
</dbReference>
<dbReference type="GO" id="GO:0003700">
    <property type="term" value="F:DNA-binding transcription factor activity"/>
    <property type="evidence" value="ECO:0007669"/>
    <property type="project" value="TreeGrafter"/>
</dbReference>
<organism evidence="5 6">
    <name type="scientific">Cryobacterium tepidiphilum</name>
    <dbReference type="NCBI Taxonomy" id="2486026"/>
    <lineage>
        <taxon>Bacteria</taxon>
        <taxon>Bacillati</taxon>
        <taxon>Actinomycetota</taxon>
        <taxon>Actinomycetes</taxon>
        <taxon>Micrococcales</taxon>
        <taxon>Microbacteriaceae</taxon>
        <taxon>Cryobacterium</taxon>
    </lineage>
</organism>
<evidence type="ECO:0000259" key="4">
    <source>
        <dbReference type="PROSITE" id="PS50932"/>
    </source>
</evidence>
<sequence length="342" mass="36520">MGKVRLQDVASRAGVSMKTVSNVVHDYPHVSEAMRHRVQRAIDELGYRPNVLGRRLATGRTGLLALAFADVSLPYFSELARIVSAAAARRGYRLLLEQTDGTLEGERAVVSSSEAGLVDGVIFQPSVMSSTEIAQHRNDVPLVLLGEGPAPVTVDHVMIDNAAAAAAATTHLLNLGRRRIGFLGHEEQRTSATSKQRLRGYQHALEEAGLTPDLDLLLPSKAVTSADAVVAVSSALDRGLHFDGLVCRDDLAAIGALRALQERGLGVPDDVAVTGWDNISMTSFTHPTLTTIAPDTLSLAETALDLLEERINGHDGMGRHRIVDFTLLARESAPGLPAVLVS</sequence>
<keyword evidence="2" id="KW-0238">DNA-binding</keyword>
<accession>A0A3M8LP38</accession>
<dbReference type="OrthoDB" id="2854648at2"/>